<accession>A0A6C0HP67</accession>
<organism evidence="1">
    <name type="scientific">viral metagenome</name>
    <dbReference type="NCBI Taxonomy" id="1070528"/>
    <lineage>
        <taxon>unclassified sequences</taxon>
        <taxon>metagenomes</taxon>
        <taxon>organismal metagenomes</taxon>
    </lineage>
</organism>
<name>A0A6C0HP67_9ZZZZ</name>
<evidence type="ECO:0000313" key="1">
    <source>
        <dbReference type="EMBL" id="QHT82279.1"/>
    </source>
</evidence>
<dbReference type="AlphaFoldDB" id="A0A6C0HP67"/>
<sequence length="111" mass="12888">MANIKWKEPGNRGTVLLTKTDGTVLELNGSREDINDGIFKDGSWINIYYKNGGIFIGKIVWFRSRLKEEPTGILCQRWRGTEWGSMHEIQYSNIDNIYLADRPENLYSIFL</sequence>
<dbReference type="EMBL" id="MN739997">
    <property type="protein sequence ID" value="QHT82279.1"/>
    <property type="molecule type" value="Genomic_DNA"/>
</dbReference>
<reference evidence="1" key="1">
    <citation type="journal article" date="2020" name="Nature">
        <title>Giant virus diversity and host interactions through global metagenomics.</title>
        <authorList>
            <person name="Schulz F."/>
            <person name="Roux S."/>
            <person name="Paez-Espino D."/>
            <person name="Jungbluth S."/>
            <person name="Walsh D.A."/>
            <person name="Denef V.J."/>
            <person name="McMahon K.D."/>
            <person name="Konstantinidis K.T."/>
            <person name="Eloe-Fadrosh E.A."/>
            <person name="Kyrpides N.C."/>
            <person name="Woyke T."/>
        </authorList>
    </citation>
    <scope>NUCLEOTIDE SEQUENCE</scope>
    <source>
        <strain evidence="1">GVMAG-M-3300023184-161</strain>
    </source>
</reference>
<protein>
    <submittedName>
        <fullName evidence="1">Uncharacterized protein</fullName>
    </submittedName>
</protein>
<proteinExistence type="predicted"/>